<evidence type="ECO:0000256" key="1">
    <source>
        <dbReference type="ARBA" id="ARBA00000085"/>
    </source>
</evidence>
<evidence type="ECO:0000256" key="12">
    <source>
        <dbReference type="SAM" id="Coils"/>
    </source>
</evidence>
<dbReference type="InterPro" id="IPR004358">
    <property type="entry name" value="Sig_transdc_His_kin-like_C"/>
</dbReference>
<dbReference type="SMART" id="SM00065">
    <property type="entry name" value="GAF"/>
    <property type="match status" value="1"/>
</dbReference>
<dbReference type="SMART" id="SM00388">
    <property type="entry name" value="HisKA"/>
    <property type="match status" value="1"/>
</dbReference>
<dbReference type="EMBL" id="CP003969">
    <property type="protein sequence ID" value="AGP34013.1"/>
    <property type="molecule type" value="Genomic_DNA"/>
</dbReference>
<evidence type="ECO:0000256" key="4">
    <source>
        <dbReference type="ARBA" id="ARBA00022553"/>
    </source>
</evidence>
<keyword evidence="8" id="KW-0067">ATP-binding</keyword>
<dbReference type="Gene3D" id="3.30.450.40">
    <property type="match status" value="1"/>
</dbReference>
<evidence type="ECO:0000256" key="11">
    <source>
        <dbReference type="ARBA" id="ARBA00023306"/>
    </source>
</evidence>
<dbReference type="STRING" id="1254432.SCE1572_05575"/>
<feature type="compositionally biased region" description="Basic and acidic residues" evidence="13">
    <location>
        <begin position="446"/>
        <end position="456"/>
    </location>
</feature>
<evidence type="ECO:0000313" key="15">
    <source>
        <dbReference type="EMBL" id="AGP34013.1"/>
    </source>
</evidence>
<sequence length="546" mass="58203">MVSLLKAAQALASDRDPGSLIARMMRLLAENAGAERAVLVLSRGERLVVRAELTVDPERITLHRDEPALSSALLPEKVVRYVARSREPLVLGRDGGDGRFDDDPYLERRGPASLLLVPLLHQGRLLGVMVLEHAGVSGAFPEARVQVVSLLAAQAATAVENAALYSELSSSHHRLEQLVEERTAELKAAKEAADAASRAKSDFLASMSHELRTPLNGILGYAQILGRLDGLSPRHLRAVQIIQSSGEHLLTLINDVLDLAKIEAGKLTLMPDEVHFPSFVQAVLGICQVRAEAKSLTFLFEQEGAALGTVIADQKRLMQVLLNLLGNAIKFTESGRVVLRVTTGEAPPGAGAGAARPVRFRVEDTGPGIAPEHLERIFEPFEQAPTEGAPVEGTGLGLAIARRIVEQMGGALRVESQPGQGSIFEFEVPLVDASAAPAAAAPAPERWARVSGDEGPGRAAVEAPGRALPPAETLAGLLDLVNRGRLSGLLLEIERLEREDARLRPFLDELRGLAKGFQVNRLRELLRAAAGPAPAAAPSESHAAPP</sequence>
<feature type="coiled-coil region" evidence="12">
    <location>
        <begin position="172"/>
        <end position="199"/>
    </location>
</feature>
<dbReference type="Pfam" id="PF01590">
    <property type="entry name" value="GAF"/>
    <property type="match status" value="1"/>
</dbReference>
<feature type="domain" description="Histidine kinase" evidence="14">
    <location>
        <begin position="206"/>
        <end position="432"/>
    </location>
</feature>
<gene>
    <name evidence="15" type="ORF">SCE1572_05575</name>
</gene>
<protein>
    <recommendedName>
        <fullName evidence="3">histidine kinase</fullName>
        <ecNumber evidence="3">2.7.13.3</ecNumber>
    </recommendedName>
</protein>
<dbReference type="Gene3D" id="3.30.565.10">
    <property type="entry name" value="Histidine kinase-like ATPase, C-terminal domain"/>
    <property type="match status" value="1"/>
</dbReference>
<evidence type="ECO:0000256" key="2">
    <source>
        <dbReference type="ARBA" id="ARBA00004370"/>
    </source>
</evidence>
<evidence type="ECO:0000256" key="13">
    <source>
        <dbReference type="SAM" id="MobiDB-lite"/>
    </source>
</evidence>
<dbReference type="PRINTS" id="PR00344">
    <property type="entry name" value="BCTRLSENSOR"/>
</dbReference>
<dbReference type="InterPro" id="IPR003594">
    <property type="entry name" value="HATPase_dom"/>
</dbReference>
<comment type="subcellular location">
    <subcellularLocation>
        <location evidence="2">Membrane</location>
    </subcellularLocation>
</comment>
<name>S4XTV8_SORCE</name>
<dbReference type="PANTHER" id="PTHR43047">
    <property type="entry name" value="TWO-COMPONENT HISTIDINE PROTEIN KINASE"/>
    <property type="match status" value="1"/>
</dbReference>
<evidence type="ECO:0000313" key="16">
    <source>
        <dbReference type="Proteomes" id="UP000014803"/>
    </source>
</evidence>
<keyword evidence="6" id="KW-0547">Nucleotide-binding</keyword>
<organism evidence="15 16">
    <name type="scientific">Sorangium cellulosum So0157-2</name>
    <dbReference type="NCBI Taxonomy" id="1254432"/>
    <lineage>
        <taxon>Bacteria</taxon>
        <taxon>Pseudomonadati</taxon>
        <taxon>Myxococcota</taxon>
        <taxon>Polyangia</taxon>
        <taxon>Polyangiales</taxon>
        <taxon>Polyangiaceae</taxon>
        <taxon>Sorangium</taxon>
    </lineage>
</organism>
<dbReference type="RefSeq" id="WP_020733108.1">
    <property type="nucleotide sequence ID" value="NC_021658.1"/>
</dbReference>
<dbReference type="OrthoDB" id="5392202at2"/>
<evidence type="ECO:0000256" key="8">
    <source>
        <dbReference type="ARBA" id="ARBA00022840"/>
    </source>
</evidence>
<feature type="region of interest" description="Disordered" evidence="13">
    <location>
        <begin position="444"/>
        <end position="464"/>
    </location>
</feature>
<dbReference type="SUPFAM" id="SSF55874">
    <property type="entry name" value="ATPase domain of HSP90 chaperone/DNA topoisomerase II/histidine kinase"/>
    <property type="match status" value="1"/>
</dbReference>
<dbReference type="Proteomes" id="UP000014803">
    <property type="component" value="Chromosome"/>
</dbReference>
<keyword evidence="11" id="KW-0131">Cell cycle</keyword>
<dbReference type="FunFam" id="1.10.287.130:FF:000038">
    <property type="entry name" value="Sensory transduction histidine kinase"/>
    <property type="match status" value="1"/>
</dbReference>
<dbReference type="Gene3D" id="1.10.287.130">
    <property type="match status" value="1"/>
</dbReference>
<dbReference type="CDD" id="cd00082">
    <property type="entry name" value="HisKA"/>
    <property type="match status" value="1"/>
</dbReference>
<evidence type="ECO:0000256" key="5">
    <source>
        <dbReference type="ARBA" id="ARBA00022679"/>
    </source>
</evidence>
<dbReference type="InterPro" id="IPR029016">
    <property type="entry name" value="GAF-like_dom_sf"/>
</dbReference>
<dbReference type="CDD" id="cd16922">
    <property type="entry name" value="HATPase_EvgS-ArcB-TorS-like"/>
    <property type="match status" value="1"/>
</dbReference>
<dbReference type="GO" id="GO:0016020">
    <property type="term" value="C:membrane"/>
    <property type="evidence" value="ECO:0007669"/>
    <property type="project" value="UniProtKB-SubCell"/>
</dbReference>
<dbReference type="HOGENOM" id="CLU_498655_0_0_7"/>
<proteinExistence type="predicted"/>
<dbReference type="GO" id="GO:0000155">
    <property type="term" value="F:phosphorelay sensor kinase activity"/>
    <property type="evidence" value="ECO:0007669"/>
    <property type="project" value="InterPro"/>
</dbReference>
<dbReference type="FunFam" id="3.30.565.10:FF:000010">
    <property type="entry name" value="Sensor histidine kinase RcsC"/>
    <property type="match status" value="1"/>
</dbReference>
<keyword evidence="12" id="KW-0175">Coiled coil</keyword>
<dbReference type="PROSITE" id="PS50109">
    <property type="entry name" value="HIS_KIN"/>
    <property type="match status" value="1"/>
</dbReference>
<dbReference type="GO" id="GO:0005524">
    <property type="term" value="F:ATP binding"/>
    <property type="evidence" value="ECO:0007669"/>
    <property type="project" value="UniProtKB-KW"/>
</dbReference>
<dbReference type="Pfam" id="PF00512">
    <property type="entry name" value="HisKA"/>
    <property type="match status" value="1"/>
</dbReference>
<keyword evidence="9" id="KW-0902">Two-component regulatory system</keyword>
<dbReference type="InterPro" id="IPR003018">
    <property type="entry name" value="GAF"/>
</dbReference>
<comment type="catalytic activity">
    <reaction evidence="1">
        <text>ATP + protein L-histidine = ADP + protein N-phospho-L-histidine.</text>
        <dbReference type="EC" id="2.7.13.3"/>
    </reaction>
</comment>
<dbReference type="Pfam" id="PF02518">
    <property type="entry name" value="HATPase_c"/>
    <property type="match status" value="1"/>
</dbReference>
<dbReference type="EC" id="2.7.13.3" evidence="3"/>
<dbReference type="PATRIC" id="fig|1254432.3.peg.1245"/>
<dbReference type="eggNOG" id="COG2205">
    <property type="taxonomic scope" value="Bacteria"/>
</dbReference>
<evidence type="ECO:0000256" key="9">
    <source>
        <dbReference type="ARBA" id="ARBA00023012"/>
    </source>
</evidence>
<dbReference type="PANTHER" id="PTHR43047:SF64">
    <property type="entry name" value="HISTIDINE KINASE CONTAINING CHEY-HOMOLOGOUS RECEIVER DOMAIN AND PAS DOMAIN-RELATED"/>
    <property type="match status" value="1"/>
</dbReference>
<evidence type="ECO:0000259" key="14">
    <source>
        <dbReference type="PROSITE" id="PS50109"/>
    </source>
</evidence>
<dbReference type="KEGG" id="scu:SCE1572_05575"/>
<dbReference type="InterPro" id="IPR005467">
    <property type="entry name" value="His_kinase_dom"/>
</dbReference>
<dbReference type="AlphaFoldDB" id="S4XTV8"/>
<dbReference type="InterPro" id="IPR036890">
    <property type="entry name" value="HATPase_C_sf"/>
</dbReference>
<dbReference type="InterPro" id="IPR036097">
    <property type="entry name" value="HisK_dim/P_sf"/>
</dbReference>
<evidence type="ECO:0000256" key="3">
    <source>
        <dbReference type="ARBA" id="ARBA00012438"/>
    </source>
</evidence>
<dbReference type="SMART" id="SM00387">
    <property type="entry name" value="HATPase_c"/>
    <property type="match status" value="1"/>
</dbReference>
<keyword evidence="10" id="KW-0472">Membrane</keyword>
<accession>S4XTV8</accession>
<evidence type="ECO:0000256" key="6">
    <source>
        <dbReference type="ARBA" id="ARBA00022741"/>
    </source>
</evidence>
<dbReference type="SUPFAM" id="SSF47384">
    <property type="entry name" value="Homodimeric domain of signal transducing histidine kinase"/>
    <property type="match status" value="1"/>
</dbReference>
<keyword evidence="4" id="KW-0597">Phosphoprotein</keyword>
<keyword evidence="5" id="KW-0808">Transferase</keyword>
<evidence type="ECO:0000256" key="7">
    <source>
        <dbReference type="ARBA" id="ARBA00022777"/>
    </source>
</evidence>
<keyword evidence="7" id="KW-0418">Kinase</keyword>
<dbReference type="InterPro" id="IPR003661">
    <property type="entry name" value="HisK_dim/P_dom"/>
</dbReference>
<reference evidence="15 16" key="1">
    <citation type="journal article" date="2013" name="Sci. Rep.">
        <title>Extraordinary expansion of a Sorangium cellulosum genome from an alkaline milieu.</title>
        <authorList>
            <person name="Han K."/>
            <person name="Li Z.F."/>
            <person name="Peng R."/>
            <person name="Zhu L.P."/>
            <person name="Zhou T."/>
            <person name="Wang L.G."/>
            <person name="Li S.G."/>
            <person name="Zhang X.B."/>
            <person name="Hu W."/>
            <person name="Wu Z.H."/>
            <person name="Qin N."/>
            <person name="Li Y.Z."/>
        </authorList>
    </citation>
    <scope>NUCLEOTIDE SEQUENCE [LARGE SCALE GENOMIC DNA]</scope>
    <source>
        <strain evidence="15 16">So0157-2</strain>
    </source>
</reference>
<evidence type="ECO:0000256" key="10">
    <source>
        <dbReference type="ARBA" id="ARBA00023136"/>
    </source>
</evidence>
<dbReference type="SUPFAM" id="SSF55781">
    <property type="entry name" value="GAF domain-like"/>
    <property type="match status" value="1"/>
</dbReference>